<sequence>MILRSSNQSLKLGTQMKGECPNGILSGNSIIECLFGGIWSNELGNCLEGAPFCPLPGVRNGYPVEYDGNRLLVQCRARFAGADGAASFTSNCDGRYWTPNPTCLPVNCSTPESLYNEATLKNSSNYWRAFDVAQYLIEDSISQNPFRQCSRAGTWNDFNFQKVLRCPGKVIPFGSLRSSNVGESILADCVQGFHPNQQVLCMNDGKYQDFPDLCIEAQYSPELCGDGEIMERAGYPGGYTCNCPLKQQFNGTTCIVPECSKFDLIEKIKDENTSQFVEPDKLYYKYFETVSVYTGAIYEHSETLLYYKTVWKCVKKTWELDNTDLWGNIYKEKDIPKCNGSQSDSWVSLNKAQYLPFEVGTGHCESLQETWDPTYCSPKGSWVGEFFCRRAPENRTEKRKMRNKRMKQKNECLLPGNKLIEATSRSLEIGKFATISCKYSGYTLLGSSEIGCSFLSKRNCLLDASSAITIYEGETLTLYCNYRQSCKNRIYICASEEGNEIVEKREIKVSVIPSFNDSPISSSEAEIFLSLAKLGTLVEFSDSNTKIGLTHYPRTRIEKKAQLVQGSCSKDSIEFHQSFAECLPDGIWNRSRSVSSCKCREGKAEYLGECVERGTKCYSCSNDADCKTIKQCDRGEICYSKLAFYMDTKFVDQGCIKRENCILEESANCCDRDYCNDFRQTEKKPTLTGFGKCLDERRTSLECVEAIEVQKNGFPL</sequence>
<evidence type="ECO:0000313" key="4">
    <source>
        <dbReference type="Proteomes" id="UP000887575"/>
    </source>
</evidence>
<evidence type="ECO:0000256" key="1">
    <source>
        <dbReference type="ARBA" id="ARBA00023157"/>
    </source>
</evidence>
<name>A0AAF3FME2_9BILA</name>
<evidence type="ECO:0000313" key="5">
    <source>
        <dbReference type="WBParaSite" id="MBELARI_LOCUS8340"/>
    </source>
</evidence>
<comment type="caution">
    <text evidence="2">Lacks conserved residue(s) required for the propagation of feature annotation.</text>
</comment>
<dbReference type="InterPro" id="IPR000436">
    <property type="entry name" value="Sushi_SCR_CCP_dom"/>
</dbReference>
<proteinExistence type="predicted"/>
<dbReference type="SUPFAM" id="SSF57302">
    <property type="entry name" value="Snake toxin-like"/>
    <property type="match status" value="1"/>
</dbReference>
<evidence type="ECO:0000256" key="2">
    <source>
        <dbReference type="PROSITE-ProRule" id="PRU00302"/>
    </source>
</evidence>
<feature type="domain" description="Sushi" evidence="3">
    <location>
        <begin position="1"/>
        <end position="48"/>
    </location>
</feature>
<keyword evidence="2" id="KW-0768">Sushi</keyword>
<protein>
    <recommendedName>
        <fullName evidence="3">Sushi domain-containing protein</fullName>
    </recommendedName>
</protein>
<dbReference type="PROSITE" id="PS50923">
    <property type="entry name" value="SUSHI"/>
    <property type="match status" value="1"/>
</dbReference>
<evidence type="ECO:0000259" key="3">
    <source>
        <dbReference type="PROSITE" id="PS50923"/>
    </source>
</evidence>
<accession>A0AAF3FME2</accession>
<reference evidence="5" key="1">
    <citation type="submission" date="2024-02" db="UniProtKB">
        <authorList>
            <consortium name="WormBaseParasite"/>
        </authorList>
    </citation>
    <scope>IDENTIFICATION</scope>
</reference>
<dbReference type="InterPro" id="IPR045860">
    <property type="entry name" value="Snake_toxin-like_sf"/>
</dbReference>
<dbReference type="WBParaSite" id="MBELARI_LOCUS8340">
    <property type="protein sequence ID" value="MBELARI_LOCUS8340"/>
    <property type="gene ID" value="MBELARI_LOCUS8340"/>
</dbReference>
<keyword evidence="4" id="KW-1185">Reference proteome</keyword>
<organism evidence="4 5">
    <name type="scientific">Mesorhabditis belari</name>
    <dbReference type="NCBI Taxonomy" id="2138241"/>
    <lineage>
        <taxon>Eukaryota</taxon>
        <taxon>Metazoa</taxon>
        <taxon>Ecdysozoa</taxon>
        <taxon>Nematoda</taxon>
        <taxon>Chromadorea</taxon>
        <taxon>Rhabditida</taxon>
        <taxon>Rhabditina</taxon>
        <taxon>Rhabditomorpha</taxon>
        <taxon>Rhabditoidea</taxon>
        <taxon>Rhabditidae</taxon>
        <taxon>Mesorhabditinae</taxon>
        <taxon>Mesorhabditis</taxon>
    </lineage>
</organism>
<dbReference type="AlphaFoldDB" id="A0AAF3FME2"/>
<keyword evidence="1" id="KW-1015">Disulfide bond</keyword>
<dbReference type="Proteomes" id="UP000887575">
    <property type="component" value="Unassembled WGS sequence"/>
</dbReference>